<reference evidence="2 3" key="1">
    <citation type="submission" date="2015-01" db="EMBL/GenBank/DDBJ databases">
        <title>Ahrensia donghaiensis sp. nov., a novel dimethylsulphoniopropionate-cleavage bacterium isolated from seawater and emended descriptions of the genus Ahrensia and Ahrensia kielensis.</title>
        <authorList>
            <person name="Liu J."/>
        </authorList>
    </citation>
    <scope>NUCLEOTIDE SEQUENCE [LARGE SCALE GENOMIC DNA]</scope>
    <source>
        <strain evidence="2 3">LZD062</strain>
    </source>
</reference>
<feature type="domain" description="DUF1868" evidence="1">
    <location>
        <begin position="28"/>
        <end position="132"/>
    </location>
</feature>
<dbReference type="SUPFAM" id="SSF55144">
    <property type="entry name" value="LigT-like"/>
    <property type="match status" value="1"/>
</dbReference>
<accession>A0A0M9GLE1</accession>
<proteinExistence type="predicted"/>
<organism evidence="2 3">
    <name type="scientific">Ahrensia marina</name>
    <dbReference type="NCBI Taxonomy" id="1514904"/>
    <lineage>
        <taxon>Bacteria</taxon>
        <taxon>Pseudomonadati</taxon>
        <taxon>Pseudomonadota</taxon>
        <taxon>Alphaproteobacteria</taxon>
        <taxon>Hyphomicrobiales</taxon>
        <taxon>Ahrensiaceae</taxon>
        <taxon>Ahrensia</taxon>
    </lineage>
</organism>
<gene>
    <name evidence="2" type="ORF">SU32_13345</name>
</gene>
<name>A0A0M9GLE1_9HYPH</name>
<dbReference type="PATRIC" id="fig|1514904.3.peg.1803"/>
<protein>
    <recommendedName>
        <fullName evidence="1">DUF1868 domain-containing protein</fullName>
    </recommendedName>
</protein>
<evidence type="ECO:0000259" key="1">
    <source>
        <dbReference type="Pfam" id="PF08975"/>
    </source>
</evidence>
<evidence type="ECO:0000313" key="2">
    <source>
        <dbReference type="EMBL" id="KPB00473.1"/>
    </source>
</evidence>
<dbReference type="RefSeq" id="WP_053999876.1">
    <property type="nucleotide sequence ID" value="NZ_JXMU01000020.1"/>
</dbReference>
<evidence type="ECO:0000313" key="3">
    <source>
        <dbReference type="Proteomes" id="UP000038011"/>
    </source>
</evidence>
<dbReference type="EMBL" id="JXMU01000020">
    <property type="protein sequence ID" value="KPB00473.1"/>
    <property type="molecule type" value="Genomic_DNA"/>
</dbReference>
<dbReference type="OrthoDB" id="151828at2"/>
<comment type="caution">
    <text evidence="2">The sequence shown here is derived from an EMBL/GenBank/DDBJ whole genome shotgun (WGS) entry which is preliminary data.</text>
</comment>
<dbReference type="InterPro" id="IPR009097">
    <property type="entry name" value="Cyclic_Pdiesterase"/>
</dbReference>
<sequence>MTQYTEQDFINQLTGKGQGAAPARLGTRFNAEGQFLPEPGNTIVAHVPEGSKIQTELAALAQKMKALPGAEHFAFTPVSSYHMTVFQGVIEFRRKEGFWPPFLPMDATIDSVTAHMVEKLKTFPKSSRFEIKPIALTPLGLTVAGKTSEDEIALRDFRDQLADCFGYRHPDHDDYTFHITMAYLIKFMAPEQARIHAQAIKALSDEFLAKVPDIELGTSDFCTFEDMNHFEPVVFDL</sequence>
<dbReference type="InterPro" id="IPR015069">
    <property type="entry name" value="2H-PEstase_DUF1868"/>
</dbReference>
<dbReference type="Proteomes" id="UP000038011">
    <property type="component" value="Unassembled WGS sequence"/>
</dbReference>
<dbReference type="Pfam" id="PF08975">
    <property type="entry name" value="2H-phosphodiest"/>
    <property type="match status" value="1"/>
</dbReference>
<dbReference type="Gene3D" id="3.90.1140.10">
    <property type="entry name" value="Cyclic phosphodiesterase"/>
    <property type="match status" value="1"/>
</dbReference>
<keyword evidence="3" id="KW-1185">Reference proteome</keyword>
<dbReference type="AlphaFoldDB" id="A0A0M9GLE1"/>